<evidence type="ECO:0000256" key="11">
    <source>
        <dbReference type="ARBA" id="ARBA00023049"/>
    </source>
</evidence>
<dbReference type="GO" id="GO:0046872">
    <property type="term" value="F:metal ion binding"/>
    <property type="evidence" value="ECO:0007669"/>
    <property type="project" value="UniProtKB-KW"/>
</dbReference>
<organism evidence="15">
    <name type="scientific">marine metagenome</name>
    <dbReference type="NCBI Taxonomy" id="408172"/>
    <lineage>
        <taxon>unclassified sequences</taxon>
        <taxon>metagenomes</taxon>
        <taxon>ecological metagenomes</taxon>
    </lineage>
</organism>
<name>A0A382TRB2_9ZZZZ</name>
<dbReference type="GO" id="GO:0005886">
    <property type="term" value="C:plasma membrane"/>
    <property type="evidence" value="ECO:0007669"/>
    <property type="project" value="UniProtKB-SubCell"/>
</dbReference>
<dbReference type="GO" id="GO:0006508">
    <property type="term" value="P:proteolysis"/>
    <property type="evidence" value="ECO:0007669"/>
    <property type="project" value="UniProtKB-KW"/>
</dbReference>
<sequence>YGDSVFPDISQLLIMAPAFIFALTFHEFAHAWSANKLNDPTAKNEGRLTLNPLVHLDPVGTIMLFVVGFGWARPVPVNPRNLQNPRQDMMWIALAGPCSNVLLAFALGWLYYNTAPTSEMMSIFRAMLEFGIYINLVLCFFNLLPIPPLDGSRIITGLLPQEQAYQFSKLEQFGPGLLIGLIVLDRFMNLGLLSSLILSPVFYCRRLILSLFS</sequence>
<evidence type="ECO:0000256" key="13">
    <source>
        <dbReference type="SAM" id="Phobius"/>
    </source>
</evidence>
<feature type="non-terminal residue" evidence="15">
    <location>
        <position position="1"/>
    </location>
</feature>
<dbReference type="EMBL" id="UINC01138375">
    <property type="protein sequence ID" value="SVD24272.1"/>
    <property type="molecule type" value="Genomic_DNA"/>
</dbReference>
<keyword evidence="5" id="KW-0645">Protease</keyword>
<evidence type="ECO:0000256" key="4">
    <source>
        <dbReference type="ARBA" id="ARBA00022475"/>
    </source>
</evidence>
<evidence type="ECO:0000259" key="14">
    <source>
        <dbReference type="Pfam" id="PF02163"/>
    </source>
</evidence>
<evidence type="ECO:0000256" key="12">
    <source>
        <dbReference type="ARBA" id="ARBA00023136"/>
    </source>
</evidence>
<feature type="domain" description="Peptidase M50" evidence="14">
    <location>
        <begin position="122"/>
        <end position="160"/>
    </location>
</feature>
<feature type="transmembrane region" description="Helical" evidence="13">
    <location>
        <begin position="53"/>
        <end position="71"/>
    </location>
</feature>
<evidence type="ECO:0000256" key="2">
    <source>
        <dbReference type="ARBA" id="ARBA00004651"/>
    </source>
</evidence>
<dbReference type="AlphaFoldDB" id="A0A382TRB2"/>
<evidence type="ECO:0000256" key="7">
    <source>
        <dbReference type="ARBA" id="ARBA00022723"/>
    </source>
</evidence>
<keyword evidence="7" id="KW-0479">Metal-binding</keyword>
<keyword evidence="10 13" id="KW-1133">Transmembrane helix</keyword>
<keyword evidence="12 13" id="KW-0472">Membrane</keyword>
<feature type="transmembrane region" description="Helical" evidence="13">
    <location>
        <begin position="124"/>
        <end position="144"/>
    </location>
</feature>
<feature type="transmembrane region" description="Helical" evidence="13">
    <location>
        <begin position="177"/>
        <end position="203"/>
    </location>
</feature>
<dbReference type="InterPro" id="IPR008915">
    <property type="entry name" value="Peptidase_M50"/>
</dbReference>
<keyword evidence="4" id="KW-1003">Cell membrane</keyword>
<comment type="subcellular location">
    <subcellularLocation>
        <location evidence="2">Cell membrane</location>
        <topology evidence="2">Multi-pass membrane protein</topology>
    </subcellularLocation>
</comment>
<evidence type="ECO:0000256" key="3">
    <source>
        <dbReference type="ARBA" id="ARBA00007931"/>
    </source>
</evidence>
<feature type="transmembrane region" description="Helical" evidence="13">
    <location>
        <begin position="91"/>
        <end position="112"/>
    </location>
</feature>
<dbReference type="PANTHER" id="PTHR35864:SF1">
    <property type="entry name" value="ZINC METALLOPROTEASE YWHC-RELATED"/>
    <property type="match status" value="1"/>
</dbReference>
<dbReference type="InterPro" id="IPR044537">
    <property type="entry name" value="Rip2-like"/>
</dbReference>
<evidence type="ECO:0000256" key="8">
    <source>
        <dbReference type="ARBA" id="ARBA00022801"/>
    </source>
</evidence>
<evidence type="ECO:0000256" key="5">
    <source>
        <dbReference type="ARBA" id="ARBA00022670"/>
    </source>
</evidence>
<keyword evidence="11" id="KW-0482">Metalloprotease</keyword>
<gene>
    <name evidence="15" type="ORF">METZ01_LOCUS377126</name>
</gene>
<proteinExistence type="inferred from homology"/>
<comment type="similarity">
    <text evidence="3">Belongs to the peptidase M50B family.</text>
</comment>
<accession>A0A382TRB2</accession>
<keyword evidence="8" id="KW-0378">Hydrolase</keyword>
<evidence type="ECO:0000256" key="9">
    <source>
        <dbReference type="ARBA" id="ARBA00022833"/>
    </source>
</evidence>
<comment type="cofactor">
    <cofactor evidence="1">
        <name>Zn(2+)</name>
        <dbReference type="ChEBI" id="CHEBI:29105"/>
    </cofactor>
</comment>
<dbReference type="InterPro" id="IPR052348">
    <property type="entry name" value="Metallopeptidase_M50B"/>
</dbReference>
<evidence type="ECO:0000256" key="1">
    <source>
        <dbReference type="ARBA" id="ARBA00001947"/>
    </source>
</evidence>
<dbReference type="Pfam" id="PF02163">
    <property type="entry name" value="Peptidase_M50"/>
    <property type="match status" value="1"/>
</dbReference>
<reference evidence="15" key="1">
    <citation type="submission" date="2018-05" db="EMBL/GenBank/DDBJ databases">
        <authorList>
            <person name="Lanie J.A."/>
            <person name="Ng W.-L."/>
            <person name="Kazmierczak K.M."/>
            <person name="Andrzejewski T.M."/>
            <person name="Davidsen T.M."/>
            <person name="Wayne K.J."/>
            <person name="Tettelin H."/>
            <person name="Glass J.I."/>
            <person name="Rusch D."/>
            <person name="Podicherti R."/>
            <person name="Tsui H.-C.T."/>
            <person name="Winkler M.E."/>
        </authorList>
    </citation>
    <scope>NUCLEOTIDE SEQUENCE</scope>
</reference>
<dbReference type="PANTHER" id="PTHR35864">
    <property type="entry name" value="ZINC METALLOPROTEASE MJ0611-RELATED"/>
    <property type="match status" value="1"/>
</dbReference>
<dbReference type="CDD" id="cd06158">
    <property type="entry name" value="S2P-M50_like_1"/>
    <property type="match status" value="1"/>
</dbReference>
<keyword evidence="9" id="KW-0862">Zinc</keyword>
<evidence type="ECO:0000256" key="6">
    <source>
        <dbReference type="ARBA" id="ARBA00022692"/>
    </source>
</evidence>
<evidence type="ECO:0000313" key="15">
    <source>
        <dbReference type="EMBL" id="SVD24272.1"/>
    </source>
</evidence>
<keyword evidence="6 13" id="KW-0812">Transmembrane</keyword>
<evidence type="ECO:0000256" key="10">
    <source>
        <dbReference type="ARBA" id="ARBA00022989"/>
    </source>
</evidence>
<protein>
    <recommendedName>
        <fullName evidence="14">Peptidase M50 domain-containing protein</fullName>
    </recommendedName>
</protein>
<dbReference type="GO" id="GO:0008237">
    <property type="term" value="F:metallopeptidase activity"/>
    <property type="evidence" value="ECO:0007669"/>
    <property type="project" value="UniProtKB-KW"/>
</dbReference>
<feature type="transmembrane region" description="Helical" evidence="13">
    <location>
        <begin position="12"/>
        <end position="32"/>
    </location>
</feature>